<name>A0A2J6PSN9_9HELO</name>
<protein>
    <recommendedName>
        <fullName evidence="4">Reverse transcriptase domain-containing protein</fullName>
    </recommendedName>
</protein>
<dbReference type="PANTHER" id="PTHR37015:SF1">
    <property type="entry name" value="REVERSE TRANSCRIPTASE DOMAIN-CONTAINING PROTEIN"/>
    <property type="match status" value="1"/>
</dbReference>
<dbReference type="OrthoDB" id="74545at2759"/>
<keyword evidence="1" id="KW-0175">Coiled coil</keyword>
<sequence>MSSSTAALSRTLKNITLTKIRELEKQRKTYAQSKNAVLEAAKEVDDDPRAKIAILLEGVEQLSPSSSSAVDLVNIRPWLEQSHFDSTIPDSMLEQYETQLRSQLHVQTRRLDLGALYSRLLTEWLNPTETGDEQVSFEDPEALDGSFEVVEKDRLKQLKDKFSAVVFTPLETDEVEISVHLEELFCEDVGAKALERLRRDVGNIGKYISVNKTPFDDRTIRWCLKGLLRNDLLRDDKKAILQDFLRDEVARTEICDVLNMKMADIKHWKWDAGEEGLPVEPRQQLNGKYRIMMDEDILDAIFIHYIGMTWNVGMKTILSDVARYTGIWKHKINVPEDVSDRRRYFLGEHRTRFETNTGVEKARLDMFRDEFFLSLLPSKVWQGAGGYDDDEEVDPENDANGVKSVKEVKQQLLRLLATEVQLQKTLHGKVAVVQSDFQWFCTGLSHSTLFAILRFCGVDEYWIKFFKKFLEAPLNMGPVSDGEPDSDRVQIRKRGVPMSHALEKFFGELVLYFMDLAVNQEAGMLLYRFHDDLYLVGEPEKCATAWQSMERYSALIGLEFNKSKTGSVILTGDEFTYEDSEIAAKMPTGVVSIGFLNLDADSGEWIINQKDVFRHVKQLSKQLAAAPSILSWVHTWNSCIGRFFSHTFGVPANCFGQAHVDAILETYKHMQDFLFPGSNVCAYLKGLIEVRFNVSDIPDAFIFLPESLGGLGVRNPFIDPFLVRDNVCTSPAARMQKFLKEEDEEYNDAKTEFEELSEQDKKRRRRAIYTDAYGESSISPTLEKELETFITKDEFIAYRESTSSKLASLYNELMDVPRKKRIVTTGRVMQTMKRLEKVQPELATNDMKAEMEWLLQLYEKELLERCGGMSIVEKNLLPLGILTILRKKKVAWQMVL</sequence>
<evidence type="ECO:0000256" key="1">
    <source>
        <dbReference type="SAM" id="Coils"/>
    </source>
</evidence>
<dbReference type="AlphaFoldDB" id="A0A2J6PSN9"/>
<evidence type="ECO:0000313" key="3">
    <source>
        <dbReference type="Proteomes" id="UP000235672"/>
    </source>
</evidence>
<dbReference type="Proteomes" id="UP000235672">
    <property type="component" value="Unassembled WGS sequence"/>
</dbReference>
<gene>
    <name evidence="2" type="ORF">NA56DRAFT_692240</name>
</gene>
<reference evidence="2 3" key="1">
    <citation type="submission" date="2016-05" db="EMBL/GenBank/DDBJ databases">
        <title>A degradative enzymes factory behind the ericoid mycorrhizal symbiosis.</title>
        <authorList>
            <consortium name="DOE Joint Genome Institute"/>
            <person name="Martino E."/>
            <person name="Morin E."/>
            <person name="Grelet G."/>
            <person name="Kuo A."/>
            <person name="Kohler A."/>
            <person name="Daghino S."/>
            <person name="Barry K."/>
            <person name="Choi C."/>
            <person name="Cichocki N."/>
            <person name="Clum A."/>
            <person name="Copeland A."/>
            <person name="Hainaut M."/>
            <person name="Haridas S."/>
            <person name="Labutti K."/>
            <person name="Lindquist E."/>
            <person name="Lipzen A."/>
            <person name="Khouja H.-R."/>
            <person name="Murat C."/>
            <person name="Ohm R."/>
            <person name="Olson A."/>
            <person name="Spatafora J."/>
            <person name="Veneault-Fourrey C."/>
            <person name="Henrissat B."/>
            <person name="Grigoriev I."/>
            <person name="Martin F."/>
            <person name="Perotto S."/>
        </authorList>
    </citation>
    <scope>NUCLEOTIDE SEQUENCE [LARGE SCALE GENOMIC DNA]</scope>
    <source>
        <strain evidence="2 3">UAMH 7357</strain>
    </source>
</reference>
<dbReference type="STRING" id="1745343.A0A2J6PSN9"/>
<evidence type="ECO:0008006" key="4">
    <source>
        <dbReference type="Google" id="ProtNLM"/>
    </source>
</evidence>
<proteinExistence type="predicted"/>
<accession>A0A2J6PSN9</accession>
<feature type="coiled-coil region" evidence="1">
    <location>
        <begin position="732"/>
        <end position="759"/>
    </location>
</feature>
<keyword evidence="3" id="KW-1185">Reference proteome</keyword>
<organism evidence="2 3">
    <name type="scientific">Hyaloscypha hepaticicola</name>
    <dbReference type="NCBI Taxonomy" id="2082293"/>
    <lineage>
        <taxon>Eukaryota</taxon>
        <taxon>Fungi</taxon>
        <taxon>Dikarya</taxon>
        <taxon>Ascomycota</taxon>
        <taxon>Pezizomycotina</taxon>
        <taxon>Leotiomycetes</taxon>
        <taxon>Helotiales</taxon>
        <taxon>Hyaloscyphaceae</taxon>
        <taxon>Hyaloscypha</taxon>
    </lineage>
</organism>
<dbReference type="PANTHER" id="PTHR37015">
    <property type="entry name" value="REVERSE TRANSCRIPTASE DOMAIN-CONTAINING PROTEIN"/>
    <property type="match status" value="1"/>
</dbReference>
<dbReference type="EMBL" id="KZ613502">
    <property type="protein sequence ID" value="PMD17032.1"/>
    <property type="molecule type" value="Genomic_DNA"/>
</dbReference>
<evidence type="ECO:0000313" key="2">
    <source>
        <dbReference type="EMBL" id="PMD17032.1"/>
    </source>
</evidence>